<dbReference type="EMBL" id="CAJNOC010001575">
    <property type="protein sequence ID" value="CAF0875666.1"/>
    <property type="molecule type" value="Genomic_DNA"/>
</dbReference>
<feature type="domain" description="RRM" evidence="6">
    <location>
        <begin position="381"/>
        <end position="455"/>
    </location>
</feature>
<dbReference type="InterPro" id="IPR021790">
    <property type="entry name" value="PTBP1-like_RRM2"/>
</dbReference>
<evidence type="ECO:0000313" key="7">
    <source>
        <dbReference type="EMBL" id="CAF0875666.1"/>
    </source>
</evidence>
<feature type="compositionally biased region" description="Basic and acidic residues" evidence="5">
    <location>
        <begin position="60"/>
        <end position="75"/>
    </location>
</feature>
<dbReference type="NCBIfam" id="TIGR01649">
    <property type="entry name" value="hnRNP-L_PTB"/>
    <property type="match status" value="1"/>
</dbReference>
<evidence type="ECO:0000256" key="5">
    <source>
        <dbReference type="SAM" id="MobiDB-lite"/>
    </source>
</evidence>
<name>A0A813XUH0_9BILA</name>
<keyword evidence="3 4" id="KW-0694">RNA-binding</keyword>
<feature type="region of interest" description="Disordered" evidence="5">
    <location>
        <begin position="47"/>
        <end position="75"/>
    </location>
</feature>
<dbReference type="InterPro" id="IPR035979">
    <property type="entry name" value="RBD_domain_sf"/>
</dbReference>
<feature type="domain" description="RRM" evidence="6">
    <location>
        <begin position="498"/>
        <end position="572"/>
    </location>
</feature>
<dbReference type="SUPFAM" id="SSF54928">
    <property type="entry name" value="RNA-binding domain, RBD"/>
    <property type="match status" value="4"/>
</dbReference>
<dbReference type="OrthoDB" id="296632at2759"/>
<dbReference type="InterPro" id="IPR012677">
    <property type="entry name" value="Nucleotide-bd_a/b_plait_sf"/>
</dbReference>
<dbReference type="GO" id="GO:0006397">
    <property type="term" value="P:mRNA processing"/>
    <property type="evidence" value="ECO:0007669"/>
    <property type="project" value="InterPro"/>
</dbReference>
<keyword evidence="1" id="KW-0597">Phosphoprotein</keyword>
<dbReference type="PROSITE" id="PS50102">
    <property type="entry name" value="RRM"/>
    <property type="match status" value="4"/>
</dbReference>
<protein>
    <recommendedName>
        <fullName evidence="6">RRM domain-containing protein</fullName>
    </recommendedName>
</protein>
<dbReference type="FunFam" id="3.30.70.330:FF:000341">
    <property type="entry name" value="Hephaestus, isoform C"/>
    <property type="match status" value="1"/>
</dbReference>
<keyword evidence="2" id="KW-0677">Repeat</keyword>
<dbReference type="CDD" id="cd12425">
    <property type="entry name" value="RRM4_PTBP1_like"/>
    <property type="match status" value="1"/>
</dbReference>
<dbReference type="Pfam" id="PF00076">
    <property type="entry name" value="RRM_1"/>
    <property type="match status" value="1"/>
</dbReference>
<evidence type="ECO:0000259" key="6">
    <source>
        <dbReference type="PROSITE" id="PS50102"/>
    </source>
</evidence>
<feature type="domain" description="RRM" evidence="6">
    <location>
        <begin position="188"/>
        <end position="264"/>
    </location>
</feature>
<sequence>MASGLKRNIQEIYGQQQHMNGSGYGAMPNVPQNGSQMMPMKHEMGDYMPQQQIDPNSSQDIKKSRLDNQPKQEPSRVLHLRNIPQQLSESEVLFLGLSFGMIKNVLFLRSKNQAFLEFENLNEAQQMVSHFSQTTSTFNGKKIFVQNSNHQELNTDPNNSNNLSAQTALKEALSLWCAAKQGGKNTVLRATILNMIYPVTLDVLNQIFSKFGQLLKIITFTKNDKFQALIQMRDAQSAQNARQALNGQNIYNGCCTLQIEFAKLLNLEVKYNNEKSRDFTNLLLPSGDGNSQGSGEFGMNGNSSQMNNYNNPSLIGAAPNFMAAVQAAANQMPFGSQGSQGSNMGFNQGNFNFNQMGNMQQNMGNNQYSQQGQGQNQYGTPVLLVSNLNEEFVNPDALFTLFGVYGDVIRVKILFNKKDSALINFSNAQHAATALANLDRVKLWNKQIRVFPSKHLTVQMPKDGQPDAGLTKDFSNSPLHRFKKPGSKNFNNIFPPSATLHLSNIPQNVTEQQLRDIMSNYGTIKGFKFFQKDRKMALCQMASVEEATQALISSHNYQLADNMHLRVAFSKATI</sequence>
<dbReference type="Pfam" id="PF13893">
    <property type="entry name" value="RRM_5"/>
    <property type="match status" value="2"/>
</dbReference>
<dbReference type="Proteomes" id="UP000663879">
    <property type="component" value="Unassembled WGS sequence"/>
</dbReference>
<evidence type="ECO:0000256" key="2">
    <source>
        <dbReference type="ARBA" id="ARBA00022737"/>
    </source>
</evidence>
<comment type="caution">
    <text evidence="7">The sequence shown here is derived from an EMBL/GenBank/DDBJ whole genome shotgun (WGS) entry which is preliminary data.</text>
</comment>
<dbReference type="SMART" id="SM00360">
    <property type="entry name" value="RRM"/>
    <property type="match status" value="4"/>
</dbReference>
<proteinExistence type="predicted"/>
<evidence type="ECO:0000313" key="8">
    <source>
        <dbReference type="Proteomes" id="UP000663879"/>
    </source>
</evidence>
<dbReference type="GO" id="GO:0003723">
    <property type="term" value="F:RNA binding"/>
    <property type="evidence" value="ECO:0007669"/>
    <property type="project" value="UniProtKB-UniRule"/>
</dbReference>
<reference evidence="7" key="1">
    <citation type="submission" date="2021-02" db="EMBL/GenBank/DDBJ databases">
        <authorList>
            <person name="Nowell W R."/>
        </authorList>
    </citation>
    <scope>NUCLEOTIDE SEQUENCE</scope>
    <source>
        <strain evidence="7">Ploen Becks lab</strain>
    </source>
</reference>
<gene>
    <name evidence="7" type="ORF">OXX778_LOCUS10157</name>
</gene>
<dbReference type="Pfam" id="PF11835">
    <property type="entry name" value="RRM_8"/>
    <property type="match status" value="1"/>
</dbReference>
<dbReference type="Gene3D" id="3.30.70.330">
    <property type="match status" value="4"/>
</dbReference>
<dbReference type="GO" id="GO:0005634">
    <property type="term" value="C:nucleus"/>
    <property type="evidence" value="ECO:0007669"/>
    <property type="project" value="InterPro"/>
</dbReference>
<keyword evidence="8" id="KW-1185">Reference proteome</keyword>
<dbReference type="InterPro" id="IPR000504">
    <property type="entry name" value="RRM_dom"/>
</dbReference>
<feature type="domain" description="RRM" evidence="6">
    <location>
        <begin position="76"/>
        <end position="150"/>
    </location>
</feature>
<accession>A0A813XUH0</accession>
<dbReference type="CDD" id="cd12423">
    <property type="entry name" value="RRM3_PTBP1_like"/>
    <property type="match status" value="1"/>
</dbReference>
<dbReference type="PANTHER" id="PTHR15592">
    <property type="entry name" value="MATRIN 3/NUCLEAR PROTEIN 220-RELATED"/>
    <property type="match status" value="1"/>
</dbReference>
<organism evidence="7 8">
    <name type="scientific">Brachionus calyciflorus</name>
    <dbReference type="NCBI Taxonomy" id="104777"/>
    <lineage>
        <taxon>Eukaryota</taxon>
        <taxon>Metazoa</taxon>
        <taxon>Spiralia</taxon>
        <taxon>Gnathifera</taxon>
        <taxon>Rotifera</taxon>
        <taxon>Eurotatoria</taxon>
        <taxon>Monogononta</taxon>
        <taxon>Pseudotrocha</taxon>
        <taxon>Ploima</taxon>
        <taxon>Brachionidae</taxon>
        <taxon>Brachionus</taxon>
    </lineage>
</organism>
<dbReference type="AlphaFoldDB" id="A0A813XUH0"/>
<dbReference type="CDD" id="cd12421">
    <property type="entry name" value="RRM1_PTBP1_hnRNPL_like"/>
    <property type="match status" value="1"/>
</dbReference>
<evidence type="ECO:0000256" key="4">
    <source>
        <dbReference type="PROSITE-ProRule" id="PRU00176"/>
    </source>
</evidence>
<dbReference type="InterPro" id="IPR006536">
    <property type="entry name" value="HnRNP-L/PTB"/>
</dbReference>
<feature type="compositionally biased region" description="Polar residues" evidence="5">
    <location>
        <begin position="49"/>
        <end position="59"/>
    </location>
</feature>
<evidence type="ECO:0000256" key="1">
    <source>
        <dbReference type="ARBA" id="ARBA00022553"/>
    </source>
</evidence>
<evidence type="ECO:0000256" key="3">
    <source>
        <dbReference type="ARBA" id="ARBA00022884"/>
    </source>
</evidence>